<evidence type="ECO:0000313" key="1">
    <source>
        <dbReference type="EMBL" id="RSM86289.1"/>
    </source>
</evidence>
<gene>
    <name evidence="1" type="ORF">DMH04_14065</name>
</gene>
<reference evidence="1 2" key="1">
    <citation type="submission" date="2018-05" db="EMBL/GenBank/DDBJ databases">
        <title>Evolution of GPA BGCs.</title>
        <authorList>
            <person name="Waglechner N."/>
            <person name="Wright G.D."/>
        </authorList>
    </citation>
    <scope>NUCLEOTIDE SEQUENCE [LARGE SCALE GENOMIC DNA]</scope>
    <source>
        <strain evidence="1 2">A82846</strain>
    </source>
</reference>
<protein>
    <submittedName>
        <fullName evidence="1">Uncharacterized protein</fullName>
    </submittedName>
</protein>
<accession>A0A428ZE02</accession>
<dbReference type="Proteomes" id="UP000287547">
    <property type="component" value="Unassembled WGS sequence"/>
</dbReference>
<evidence type="ECO:0000313" key="2">
    <source>
        <dbReference type="Proteomes" id="UP000287547"/>
    </source>
</evidence>
<organism evidence="1 2">
    <name type="scientific">Kibdelosporangium aridum</name>
    <dbReference type="NCBI Taxonomy" id="2030"/>
    <lineage>
        <taxon>Bacteria</taxon>
        <taxon>Bacillati</taxon>
        <taxon>Actinomycetota</taxon>
        <taxon>Actinomycetes</taxon>
        <taxon>Pseudonocardiales</taxon>
        <taxon>Pseudonocardiaceae</taxon>
        <taxon>Kibdelosporangium</taxon>
    </lineage>
</organism>
<name>A0A428ZE02_KIBAR</name>
<dbReference type="AlphaFoldDB" id="A0A428ZE02"/>
<comment type="caution">
    <text evidence="1">The sequence shown here is derived from an EMBL/GenBank/DDBJ whole genome shotgun (WGS) entry which is preliminary data.</text>
</comment>
<dbReference type="EMBL" id="QHKI01000009">
    <property type="protein sequence ID" value="RSM86289.1"/>
    <property type="molecule type" value="Genomic_DNA"/>
</dbReference>
<sequence>MFDNPPTETQLLQLWALLDAHLICVINGSAAVEGWLIDGVSVQLPMAKEATGGATRPRT</sequence>
<proteinExistence type="predicted"/>
<dbReference type="RefSeq" id="WP_037256249.1">
    <property type="nucleotide sequence ID" value="NZ_QHKI01000009.1"/>
</dbReference>